<dbReference type="InterPro" id="IPR039538">
    <property type="entry name" value="BetI_C"/>
</dbReference>
<keyword evidence="3 5" id="KW-0238">DNA-binding</keyword>
<dbReference type="PROSITE" id="PS50977">
    <property type="entry name" value="HTH_TETR_2"/>
    <property type="match status" value="1"/>
</dbReference>
<comment type="caution">
    <text evidence="7">The sequence shown here is derived from an EMBL/GenBank/DDBJ whole genome shotgun (WGS) entry which is preliminary data.</text>
</comment>
<dbReference type="PANTHER" id="PTHR30055:SF226">
    <property type="entry name" value="HTH-TYPE TRANSCRIPTIONAL REGULATOR PKSA"/>
    <property type="match status" value="1"/>
</dbReference>
<dbReference type="GO" id="GO:0003700">
    <property type="term" value="F:DNA-binding transcription factor activity"/>
    <property type="evidence" value="ECO:0007669"/>
    <property type="project" value="TreeGrafter"/>
</dbReference>
<evidence type="ECO:0000313" key="8">
    <source>
        <dbReference type="Proteomes" id="UP000530424"/>
    </source>
</evidence>
<evidence type="ECO:0000256" key="1">
    <source>
        <dbReference type="ARBA" id="ARBA00022491"/>
    </source>
</evidence>
<keyword evidence="2" id="KW-0805">Transcription regulation</keyword>
<dbReference type="GO" id="GO:0000976">
    <property type="term" value="F:transcription cis-regulatory region binding"/>
    <property type="evidence" value="ECO:0007669"/>
    <property type="project" value="TreeGrafter"/>
</dbReference>
<keyword evidence="1" id="KW-0678">Repressor</keyword>
<dbReference type="InterPro" id="IPR001647">
    <property type="entry name" value="HTH_TetR"/>
</dbReference>
<dbReference type="InterPro" id="IPR050109">
    <property type="entry name" value="HTH-type_TetR-like_transc_reg"/>
</dbReference>
<dbReference type="RefSeq" id="WP_179668090.1">
    <property type="nucleotide sequence ID" value="NZ_JACCFP010000001.1"/>
</dbReference>
<gene>
    <name evidence="7" type="ORF">HNR19_002326</name>
</gene>
<dbReference type="SUPFAM" id="SSF48498">
    <property type="entry name" value="Tetracyclin repressor-like, C-terminal domain"/>
    <property type="match status" value="1"/>
</dbReference>
<dbReference type="InterPro" id="IPR009057">
    <property type="entry name" value="Homeodomain-like_sf"/>
</dbReference>
<reference evidence="7 8" key="1">
    <citation type="submission" date="2020-07" db="EMBL/GenBank/DDBJ databases">
        <title>Sequencing the genomes of 1000 actinobacteria strains.</title>
        <authorList>
            <person name="Klenk H.-P."/>
        </authorList>
    </citation>
    <scope>NUCLEOTIDE SEQUENCE [LARGE SCALE GENOMIC DNA]</scope>
    <source>
        <strain evidence="7 8">DSM 103833</strain>
    </source>
</reference>
<feature type="DNA-binding region" description="H-T-H motif" evidence="5">
    <location>
        <begin position="38"/>
        <end position="57"/>
    </location>
</feature>
<dbReference type="EMBL" id="JACCFP010000001">
    <property type="protein sequence ID" value="NYJ01628.1"/>
    <property type="molecule type" value="Genomic_DNA"/>
</dbReference>
<organism evidence="7 8">
    <name type="scientific">Nocardioides thalensis</name>
    <dbReference type="NCBI Taxonomy" id="1914755"/>
    <lineage>
        <taxon>Bacteria</taxon>
        <taxon>Bacillati</taxon>
        <taxon>Actinomycetota</taxon>
        <taxon>Actinomycetes</taxon>
        <taxon>Propionibacteriales</taxon>
        <taxon>Nocardioidaceae</taxon>
        <taxon>Nocardioides</taxon>
    </lineage>
</organism>
<dbReference type="SUPFAM" id="SSF46689">
    <property type="entry name" value="Homeodomain-like"/>
    <property type="match status" value="1"/>
</dbReference>
<evidence type="ECO:0000256" key="2">
    <source>
        <dbReference type="ARBA" id="ARBA00023015"/>
    </source>
</evidence>
<evidence type="ECO:0000256" key="3">
    <source>
        <dbReference type="ARBA" id="ARBA00023125"/>
    </source>
</evidence>
<accession>A0A853C522</accession>
<dbReference type="InterPro" id="IPR036271">
    <property type="entry name" value="Tet_transcr_reg_TetR-rel_C_sf"/>
</dbReference>
<dbReference type="Pfam" id="PF00440">
    <property type="entry name" value="TetR_N"/>
    <property type="match status" value="1"/>
</dbReference>
<evidence type="ECO:0000256" key="4">
    <source>
        <dbReference type="ARBA" id="ARBA00023163"/>
    </source>
</evidence>
<evidence type="ECO:0000256" key="5">
    <source>
        <dbReference type="PROSITE-ProRule" id="PRU00335"/>
    </source>
</evidence>
<dbReference type="AlphaFoldDB" id="A0A853C522"/>
<sequence>MSTEHERATSRLPQAERRRQLVDAAIAVMTRDGVRKATTRAIVNEAGTSLSVFHYCFASKQDLLDAVIRQLVGTTVDLAEASFEPGAPRRELIRAGLTAYWDHVTSHPLEHLLTYELTQYCLRTPGYAEVARHQYEHYGLTFVTILEGLGVRGRVPLEDVGRYLAVVVDGLTADWLARRDDAQARRILDLLGDHVEEMLA</sequence>
<keyword evidence="4" id="KW-0804">Transcription</keyword>
<dbReference type="Gene3D" id="1.10.357.10">
    <property type="entry name" value="Tetracycline Repressor, domain 2"/>
    <property type="match status" value="1"/>
</dbReference>
<feature type="domain" description="HTH tetR-type" evidence="6">
    <location>
        <begin position="15"/>
        <end position="75"/>
    </location>
</feature>
<evidence type="ECO:0000313" key="7">
    <source>
        <dbReference type="EMBL" id="NYJ01628.1"/>
    </source>
</evidence>
<name>A0A853C522_9ACTN</name>
<dbReference type="Proteomes" id="UP000530424">
    <property type="component" value="Unassembled WGS sequence"/>
</dbReference>
<proteinExistence type="predicted"/>
<protein>
    <submittedName>
        <fullName evidence="7">AcrR family transcriptional regulator</fullName>
    </submittedName>
</protein>
<dbReference type="Pfam" id="PF13977">
    <property type="entry name" value="TetR_C_6"/>
    <property type="match status" value="1"/>
</dbReference>
<keyword evidence="8" id="KW-1185">Reference proteome</keyword>
<dbReference type="PANTHER" id="PTHR30055">
    <property type="entry name" value="HTH-TYPE TRANSCRIPTIONAL REGULATOR RUTR"/>
    <property type="match status" value="1"/>
</dbReference>
<evidence type="ECO:0000259" key="6">
    <source>
        <dbReference type="PROSITE" id="PS50977"/>
    </source>
</evidence>